<accession>A0A1W1C2C4</accession>
<proteinExistence type="predicted"/>
<evidence type="ECO:0000313" key="1">
    <source>
        <dbReference type="EMBL" id="SFV59926.1"/>
    </source>
</evidence>
<gene>
    <name evidence="1" type="ORF">MNB_SV-14-481</name>
</gene>
<dbReference type="AlphaFoldDB" id="A0A1W1C2C4"/>
<protein>
    <submittedName>
        <fullName evidence="1">Uncharacterized protein</fullName>
    </submittedName>
</protein>
<name>A0A1W1C2C4_9ZZZZ</name>
<dbReference type="EMBL" id="FPHN01000108">
    <property type="protein sequence ID" value="SFV59926.1"/>
    <property type="molecule type" value="Genomic_DNA"/>
</dbReference>
<organism evidence="1">
    <name type="scientific">hydrothermal vent metagenome</name>
    <dbReference type="NCBI Taxonomy" id="652676"/>
    <lineage>
        <taxon>unclassified sequences</taxon>
        <taxon>metagenomes</taxon>
        <taxon>ecological metagenomes</taxon>
    </lineage>
</organism>
<sequence>MFEAYESDLENQAYTQFGDIPVHDYNRRFKTLLLKIYQSYEQLLVDNQCIPRHEDEITKILVDIYLVKLDNYTFRREKGNNLGIVDIYIVEDFLDNKPEFIIECKVLDNINLQGLEGKNAKYIKNGVYRFLNGHYFLSNKFYINAMVGFIVDDLDIVSNIDNLNLVSKNIIGKIVDITQEITLEEKNLYKSTYRTIREKNFTIYHLMMDFSKNINV</sequence>
<reference evidence="1" key="1">
    <citation type="submission" date="2016-10" db="EMBL/GenBank/DDBJ databases">
        <authorList>
            <person name="de Groot N.N."/>
        </authorList>
    </citation>
    <scope>NUCLEOTIDE SEQUENCE</scope>
</reference>